<dbReference type="AlphaFoldDB" id="A0A7V6A3F3"/>
<reference evidence="1" key="1">
    <citation type="journal article" date="2020" name="mSystems">
        <title>Genome- and Community-Level Interaction Insights into Carbon Utilization and Element Cycling Functions of Hydrothermarchaeota in Hydrothermal Sediment.</title>
        <authorList>
            <person name="Zhou Z."/>
            <person name="Liu Y."/>
            <person name="Xu W."/>
            <person name="Pan J."/>
            <person name="Luo Z.H."/>
            <person name="Li M."/>
        </authorList>
    </citation>
    <scope>NUCLEOTIDE SEQUENCE [LARGE SCALE GENOMIC DNA]</scope>
    <source>
        <strain evidence="1">SpSt-767</strain>
    </source>
</reference>
<organism evidence="1">
    <name type="scientific">Desulfobacca acetoxidans</name>
    <dbReference type="NCBI Taxonomy" id="60893"/>
    <lineage>
        <taxon>Bacteria</taxon>
        <taxon>Pseudomonadati</taxon>
        <taxon>Thermodesulfobacteriota</taxon>
        <taxon>Desulfobaccia</taxon>
        <taxon>Desulfobaccales</taxon>
        <taxon>Desulfobaccaceae</taxon>
        <taxon>Desulfobacca</taxon>
    </lineage>
</organism>
<accession>A0A7V6A3F3</accession>
<protein>
    <submittedName>
        <fullName evidence="1">Uncharacterized protein</fullName>
    </submittedName>
</protein>
<comment type="caution">
    <text evidence="1">The sequence shown here is derived from an EMBL/GenBank/DDBJ whole genome shotgun (WGS) entry which is preliminary data.</text>
</comment>
<proteinExistence type="predicted"/>
<sequence length="128" mass="14629">MTDTLLLRHPLANGLILEFHDLSKPMAGDRWQVILEVRLAIPVDATTLPSDLADRAPEIRAALGREILFTQQEVHYFIDVHKVPGLLHEIQTRLLQGLEGYLGHPDFAGRFIRKKFVEHQKKVLGYRS</sequence>
<gene>
    <name evidence="1" type="ORF">ENV52_06390</name>
</gene>
<evidence type="ECO:0000313" key="1">
    <source>
        <dbReference type="EMBL" id="HHS29313.1"/>
    </source>
</evidence>
<dbReference type="EMBL" id="DTGR01000103">
    <property type="protein sequence ID" value="HHS29313.1"/>
    <property type="molecule type" value="Genomic_DNA"/>
</dbReference>
<name>A0A7V6A3F3_9BACT</name>